<evidence type="ECO:0000313" key="4">
    <source>
        <dbReference type="Proteomes" id="UP000316781"/>
    </source>
</evidence>
<organism evidence="1 3">
    <name type="scientific">Methylosinus sporium</name>
    <dbReference type="NCBI Taxonomy" id="428"/>
    <lineage>
        <taxon>Bacteria</taxon>
        <taxon>Pseudomonadati</taxon>
        <taxon>Pseudomonadota</taxon>
        <taxon>Alphaproteobacteria</taxon>
        <taxon>Hyphomicrobiales</taxon>
        <taxon>Methylocystaceae</taxon>
        <taxon>Methylosinus</taxon>
    </lineage>
</organism>
<dbReference type="RefSeq" id="WP_108917834.1">
    <property type="nucleotide sequence ID" value="NZ_BGJY01000001.1"/>
</dbReference>
<name>A0A2U1SNT3_METSR</name>
<dbReference type="AlphaFoldDB" id="A0A2U1SNT3"/>
<proteinExistence type="predicted"/>
<dbReference type="EMBL" id="PUIV01000024">
    <property type="protein sequence ID" value="PWB93255.1"/>
    <property type="molecule type" value="Genomic_DNA"/>
</dbReference>
<comment type="caution">
    <text evidence="1">The sequence shown here is derived from an EMBL/GenBank/DDBJ whole genome shotgun (WGS) entry which is preliminary data.</text>
</comment>
<dbReference type="OrthoDB" id="7594215at2"/>
<dbReference type="EMBL" id="VJMF01000076">
    <property type="protein sequence ID" value="TRL29054.1"/>
    <property type="molecule type" value="Genomic_DNA"/>
</dbReference>
<reference evidence="2 4" key="3">
    <citation type="submission" date="2019-07" db="EMBL/GenBank/DDBJ databases">
        <title>Ln-dependent methylotrophs.</title>
        <authorList>
            <person name="Tani A."/>
        </authorList>
    </citation>
    <scope>NUCLEOTIDE SEQUENCE [LARGE SCALE GENOMIC DNA]</scope>
    <source>
        <strain evidence="2 4">SM89A</strain>
    </source>
</reference>
<dbReference type="Proteomes" id="UP000316781">
    <property type="component" value="Unassembled WGS sequence"/>
</dbReference>
<gene>
    <name evidence="1" type="ORF">C5689_13700</name>
    <name evidence="2" type="ORF">FM996_17905</name>
</gene>
<reference evidence="1 3" key="1">
    <citation type="journal article" date="2018" name="Appl. Microbiol. Biotechnol.">
        <title>Co-cultivation of the strictly anaerobic methanogen Methanosarcina barkeri with aerobic methanotrophs in an oxygen-limited membrane bioreactor.</title>
        <authorList>
            <person name="In 't Zandt M.H."/>
            <person name="van den Bosch T.J.M."/>
            <person name="Rijkers R."/>
            <person name="van Kessel M.A.H.J."/>
            <person name="Jetten M.S.M."/>
            <person name="Welte C.U."/>
        </authorList>
    </citation>
    <scope>NUCLEOTIDE SEQUENCE [LARGE SCALE GENOMIC DNA]</scope>
    <source>
        <strain evidence="1 3">DSM 17706</strain>
    </source>
</reference>
<keyword evidence="3" id="KW-1185">Reference proteome</keyword>
<reference evidence="1" key="2">
    <citation type="submission" date="2018-02" db="EMBL/GenBank/DDBJ databases">
        <authorList>
            <person name="Cohen D.B."/>
            <person name="Kent A.D."/>
        </authorList>
    </citation>
    <scope>NUCLEOTIDE SEQUENCE</scope>
    <source>
        <strain evidence="1">DSM 17706</strain>
    </source>
</reference>
<evidence type="ECO:0000313" key="2">
    <source>
        <dbReference type="EMBL" id="TRL29054.1"/>
    </source>
</evidence>
<evidence type="ECO:0000313" key="3">
    <source>
        <dbReference type="Proteomes" id="UP000245137"/>
    </source>
</evidence>
<dbReference type="InterPro" id="IPR046500">
    <property type="entry name" value="DUF6678"/>
</dbReference>
<evidence type="ECO:0000313" key="1">
    <source>
        <dbReference type="EMBL" id="PWB93255.1"/>
    </source>
</evidence>
<sequence length="147" mass="17024">MATHGREELQCVGRRVQARAHASLMSDTKWRKVFSELNKPEWRLEYCIVKFIDVTEEKRVYFPIGLWSPRPWVDIFGFGPIPLRSIEWMLVPRIAKYKRGNPGVPDGEIEQDVEAIMNAIDGFGKYPVQLTERGLLIMGHVTETHSR</sequence>
<accession>A0A2U1SNT3</accession>
<dbReference type="Pfam" id="PF20383">
    <property type="entry name" value="DUF6678"/>
    <property type="match status" value="1"/>
</dbReference>
<protein>
    <submittedName>
        <fullName evidence="1">Uncharacterized protein</fullName>
    </submittedName>
</protein>
<dbReference type="Proteomes" id="UP000245137">
    <property type="component" value="Unassembled WGS sequence"/>
</dbReference>